<proteinExistence type="predicted"/>
<dbReference type="InterPro" id="IPR051546">
    <property type="entry name" value="Aspartate_Ammonia-Lyase"/>
</dbReference>
<evidence type="ECO:0000313" key="1">
    <source>
        <dbReference type="EMBL" id="KKL80238.1"/>
    </source>
</evidence>
<dbReference type="Gene3D" id="1.10.275.10">
    <property type="entry name" value="Fumarase/aspartase (N-terminal domain)"/>
    <property type="match status" value="1"/>
</dbReference>
<dbReference type="EMBL" id="LAZR01022915">
    <property type="protein sequence ID" value="KKL80238.1"/>
    <property type="molecule type" value="Genomic_DNA"/>
</dbReference>
<protein>
    <recommendedName>
        <fullName evidence="2">Fumarate lyase N-terminal domain-containing protein</fullName>
    </recommendedName>
</protein>
<dbReference type="InterPro" id="IPR024083">
    <property type="entry name" value="Fumarase/histidase_N"/>
</dbReference>
<accession>A0A0F9F1G1</accession>
<dbReference type="InterPro" id="IPR008948">
    <property type="entry name" value="L-Aspartase-like"/>
</dbReference>
<sequence>MTDFRVERDSMGEIQLPARAYYGPQTQRAVENFPISGRTIPADLIHAMGLVKWAAATANRDLGLFAGDARRPLSDQQIESLLGACLEVAEGR</sequence>
<dbReference type="SUPFAM" id="SSF48557">
    <property type="entry name" value="L-aspartase-like"/>
    <property type="match status" value="1"/>
</dbReference>
<comment type="caution">
    <text evidence="1">The sequence shown here is derived from an EMBL/GenBank/DDBJ whole genome shotgun (WGS) entry which is preliminary data.</text>
</comment>
<organism evidence="1">
    <name type="scientific">marine sediment metagenome</name>
    <dbReference type="NCBI Taxonomy" id="412755"/>
    <lineage>
        <taxon>unclassified sequences</taxon>
        <taxon>metagenomes</taxon>
        <taxon>ecological metagenomes</taxon>
    </lineage>
</organism>
<dbReference type="PANTHER" id="PTHR42696:SF2">
    <property type="entry name" value="ASPARTATE AMMONIA-LYASE"/>
    <property type="match status" value="1"/>
</dbReference>
<dbReference type="GO" id="GO:0005829">
    <property type="term" value="C:cytosol"/>
    <property type="evidence" value="ECO:0007669"/>
    <property type="project" value="TreeGrafter"/>
</dbReference>
<feature type="non-terminal residue" evidence="1">
    <location>
        <position position="92"/>
    </location>
</feature>
<gene>
    <name evidence="1" type="ORF">LCGC14_2006730</name>
</gene>
<dbReference type="AlphaFoldDB" id="A0A0F9F1G1"/>
<evidence type="ECO:0008006" key="2">
    <source>
        <dbReference type="Google" id="ProtNLM"/>
    </source>
</evidence>
<dbReference type="PANTHER" id="PTHR42696">
    <property type="entry name" value="ASPARTATE AMMONIA-LYASE"/>
    <property type="match status" value="1"/>
</dbReference>
<dbReference type="GO" id="GO:0006531">
    <property type="term" value="P:aspartate metabolic process"/>
    <property type="evidence" value="ECO:0007669"/>
    <property type="project" value="TreeGrafter"/>
</dbReference>
<dbReference type="GO" id="GO:0008797">
    <property type="term" value="F:aspartate ammonia-lyase activity"/>
    <property type="evidence" value="ECO:0007669"/>
    <property type="project" value="TreeGrafter"/>
</dbReference>
<name>A0A0F9F1G1_9ZZZZ</name>
<reference evidence="1" key="1">
    <citation type="journal article" date="2015" name="Nature">
        <title>Complex archaea that bridge the gap between prokaryotes and eukaryotes.</title>
        <authorList>
            <person name="Spang A."/>
            <person name="Saw J.H."/>
            <person name="Jorgensen S.L."/>
            <person name="Zaremba-Niedzwiedzka K."/>
            <person name="Martijn J."/>
            <person name="Lind A.E."/>
            <person name="van Eijk R."/>
            <person name="Schleper C."/>
            <person name="Guy L."/>
            <person name="Ettema T.J."/>
        </authorList>
    </citation>
    <scope>NUCLEOTIDE SEQUENCE</scope>
</reference>